<organism evidence="3 4">
    <name type="scientific">Mucuna pruriens</name>
    <name type="common">Velvet bean</name>
    <name type="synonym">Dolichos pruriens</name>
    <dbReference type="NCBI Taxonomy" id="157652"/>
    <lineage>
        <taxon>Eukaryota</taxon>
        <taxon>Viridiplantae</taxon>
        <taxon>Streptophyta</taxon>
        <taxon>Embryophyta</taxon>
        <taxon>Tracheophyta</taxon>
        <taxon>Spermatophyta</taxon>
        <taxon>Magnoliopsida</taxon>
        <taxon>eudicotyledons</taxon>
        <taxon>Gunneridae</taxon>
        <taxon>Pentapetalae</taxon>
        <taxon>rosids</taxon>
        <taxon>fabids</taxon>
        <taxon>Fabales</taxon>
        <taxon>Fabaceae</taxon>
        <taxon>Papilionoideae</taxon>
        <taxon>50 kb inversion clade</taxon>
        <taxon>NPAAA clade</taxon>
        <taxon>indigoferoid/millettioid clade</taxon>
        <taxon>Phaseoleae</taxon>
        <taxon>Mucuna</taxon>
    </lineage>
</organism>
<keyword evidence="4" id="KW-1185">Reference proteome</keyword>
<evidence type="ECO:0000259" key="2">
    <source>
        <dbReference type="PROSITE" id="PS50994"/>
    </source>
</evidence>
<dbReference type="AlphaFoldDB" id="A0A371H849"/>
<dbReference type="PANTHER" id="PTHR42648">
    <property type="entry name" value="TRANSPOSASE, PUTATIVE-RELATED"/>
    <property type="match status" value="1"/>
</dbReference>
<dbReference type="STRING" id="157652.A0A371H849"/>
<dbReference type="InterPro" id="IPR012337">
    <property type="entry name" value="RNaseH-like_sf"/>
</dbReference>
<dbReference type="Pfam" id="PF25597">
    <property type="entry name" value="SH3_retrovirus"/>
    <property type="match status" value="1"/>
</dbReference>
<feature type="non-terminal residue" evidence="3">
    <location>
        <position position="1"/>
    </location>
</feature>
<evidence type="ECO:0000313" key="4">
    <source>
        <dbReference type="Proteomes" id="UP000257109"/>
    </source>
</evidence>
<feature type="domain" description="Integrase catalytic" evidence="2">
    <location>
        <begin position="115"/>
        <end position="189"/>
    </location>
</feature>
<comment type="caution">
    <text evidence="3">The sequence shown here is derived from an EMBL/GenBank/DDBJ whole genome shotgun (WGS) entry which is preliminary data.</text>
</comment>
<feature type="compositionally biased region" description="Basic and acidic residues" evidence="1">
    <location>
        <begin position="309"/>
        <end position="318"/>
    </location>
</feature>
<dbReference type="OrthoDB" id="3257332at2759"/>
<dbReference type="InterPro" id="IPR057670">
    <property type="entry name" value="SH3_retrovirus"/>
</dbReference>
<proteinExistence type="predicted"/>
<dbReference type="Gene3D" id="3.30.420.10">
    <property type="entry name" value="Ribonuclease H-like superfamily/Ribonuclease H"/>
    <property type="match status" value="1"/>
</dbReference>
<reference evidence="3" key="1">
    <citation type="submission" date="2018-05" db="EMBL/GenBank/DDBJ databases">
        <title>Draft genome of Mucuna pruriens seed.</title>
        <authorList>
            <person name="Nnadi N.E."/>
            <person name="Vos R."/>
            <person name="Hasami M.H."/>
            <person name="Devisetty U.K."/>
            <person name="Aguiy J.C."/>
        </authorList>
    </citation>
    <scope>NUCLEOTIDE SEQUENCE [LARGE SCALE GENOMIC DNA]</scope>
    <source>
        <strain evidence="3">JCA_2017</strain>
    </source>
</reference>
<dbReference type="EMBL" id="QJKJ01003331">
    <property type="protein sequence ID" value="RDX98967.1"/>
    <property type="molecule type" value="Genomic_DNA"/>
</dbReference>
<sequence>MDFHRKKKKRNRERKSFVGTLTTGSIHVVLHLDCLDLDLEENKGKKGKLKEKDRDDDDDRVTAATGDDLVILRDFESIIDSGTTLHVTPRKEFFTSYTLGDFEVLKMGNDSVTKGIIHEKIPPKTPQLNGLAKRMNRTLIERVRCMLSEAKLPKHFWGETLYTTVHVINLSPTIALNTEVPDKIWFGKDVKYDHLRVFGCKAFVHVPKDERSKLDMKTRQCIFIEYGHDEYGYMLYDLVEKKLVKSRDVQFMEDQTIKDIDKVKKATPKKDNSLSEIDPVRMFVHDLDTIDNNLGHDFDNPLDDDAKEEQEMSQDKNPGDATSSSTQEV</sequence>
<gene>
    <name evidence="3" type="ORF">CR513_18044</name>
</gene>
<dbReference type="PANTHER" id="PTHR42648:SF28">
    <property type="entry name" value="TRANSPOSON-ENCODED PROTEIN WITH RIBONUCLEASE H-LIKE AND RETROVIRUS ZINC FINGER-LIKE DOMAINS"/>
    <property type="match status" value="1"/>
</dbReference>
<dbReference type="InterPro" id="IPR001584">
    <property type="entry name" value="Integrase_cat-core"/>
</dbReference>
<name>A0A371H849_MUCPR</name>
<dbReference type="Proteomes" id="UP000257109">
    <property type="component" value="Unassembled WGS sequence"/>
</dbReference>
<evidence type="ECO:0000313" key="3">
    <source>
        <dbReference type="EMBL" id="RDX98967.1"/>
    </source>
</evidence>
<dbReference type="InterPro" id="IPR039537">
    <property type="entry name" value="Retrotran_Ty1/copia-like"/>
</dbReference>
<dbReference type="PROSITE" id="PS50994">
    <property type="entry name" value="INTEGRASE"/>
    <property type="match status" value="1"/>
</dbReference>
<dbReference type="GO" id="GO:0003676">
    <property type="term" value="F:nucleic acid binding"/>
    <property type="evidence" value="ECO:0007669"/>
    <property type="project" value="InterPro"/>
</dbReference>
<dbReference type="GO" id="GO:0015074">
    <property type="term" value="P:DNA integration"/>
    <property type="evidence" value="ECO:0007669"/>
    <property type="project" value="InterPro"/>
</dbReference>
<feature type="region of interest" description="Disordered" evidence="1">
    <location>
        <begin position="294"/>
        <end position="329"/>
    </location>
</feature>
<evidence type="ECO:0000256" key="1">
    <source>
        <dbReference type="SAM" id="MobiDB-lite"/>
    </source>
</evidence>
<dbReference type="InterPro" id="IPR036397">
    <property type="entry name" value="RNaseH_sf"/>
</dbReference>
<protein>
    <recommendedName>
        <fullName evidence="2">Integrase catalytic domain-containing protein</fullName>
    </recommendedName>
</protein>
<feature type="compositionally biased region" description="Polar residues" evidence="1">
    <location>
        <begin position="320"/>
        <end position="329"/>
    </location>
</feature>
<dbReference type="SUPFAM" id="SSF53098">
    <property type="entry name" value="Ribonuclease H-like"/>
    <property type="match status" value="1"/>
</dbReference>
<accession>A0A371H849</accession>